<dbReference type="PANTHER" id="PTHR12110:SF21">
    <property type="entry name" value="XYLOSE ISOMERASE-LIKE TIM BARREL DOMAIN-CONTAINING PROTEIN"/>
    <property type="match status" value="1"/>
</dbReference>
<dbReference type="Proteomes" id="UP001238163">
    <property type="component" value="Unassembled WGS sequence"/>
</dbReference>
<dbReference type="EMBL" id="JAUSVL010000001">
    <property type="protein sequence ID" value="MDQ0289117.1"/>
    <property type="molecule type" value="Genomic_DNA"/>
</dbReference>
<keyword evidence="2" id="KW-0413">Isomerase</keyword>
<organism evidence="2 3">
    <name type="scientific">Oligosphaera ethanolica</name>
    <dbReference type="NCBI Taxonomy" id="760260"/>
    <lineage>
        <taxon>Bacteria</taxon>
        <taxon>Pseudomonadati</taxon>
        <taxon>Lentisphaerota</taxon>
        <taxon>Oligosphaeria</taxon>
        <taxon>Oligosphaerales</taxon>
        <taxon>Oligosphaeraceae</taxon>
        <taxon>Oligosphaera</taxon>
    </lineage>
</organism>
<keyword evidence="3" id="KW-1185">Reference proteome</keyword>
<proteinExistence type="predicted"/>
<name>A0AAE3VEM5_9BACT</name>
<evidence type="ECO:0000313" key="3">
    <source>
        <dbReference type="Proteomes" id="UP001238163"/>
    </source>
</evidence>
<dbReference type="InterPro" id="IPR013022">
    <property type="entry name" value="Xyl_isomerase-like_TIM-brl"/>
</dbReference>
<reference evidence="2" key="1">
    <citation type="submission" date="2023-07" db="EMBL/GenBank/DDBJ databases">
        <title>Genomic Encyclopedia of Type Strains, Phase IV (KMG-IV): sequencing the most valuable type-strain genomes for metagenomic binning, comparative biology and taxonomic classification.</title>
        <authorList>
            <person name="Goeker M."/>
        </authorList>
    </citation>
    <scope>NUCLEOTIDE SEQUENCE</scope>
    <source>
        <strain evidence="2">DSM 24202</strain>
    </source>
</reference>
<dbReference type="GO" id="GO:0016853">
    <property type="term" value="F:isomerase activity"/>
    <property type="evidence" value="ECO:0007669"/>
    <property type="project" value="UniProtKB-KW"/>
</dbReference>
<sequence>MKFAMCNEFCEGWPLADCLKLARDCGYQGLEVAPFTLADSVLDITPAQRDSIRATAEASGVAIIGLHWLLVKPTGLYLNCPDAALRKKTRDYFAALIHCCADFGGDRMVIGSPKSRNLMPGVSYQQAWNWAKDTFASLLDTAAERGVVLCIEPLARTETDFITTVGEGVRMCQELGDHPNFRVHIDVKAMCDEGRPLDEIIMGAKGYVGHFHVNDANRNGPGWGDTDYAPIVRGVKAIGYDDYASVEVFDFSFGADKIARSSIEFLKKVFV</sequence>
<accession>A0AAE3VEM5</accession>
<dbReference type="RefSeq" id="WP_307260452.1">
    <property type="nucleotide sequence ID" value="NZ_JAUSVL010000001.1"/>
</dbReference>
<gene>
    <name evidence="2" type="ORF">J3R75_001224</name>
</gene>
<protein>
    <submittedName>
        <fullName evidence="2">Sugar phosphate isomerase/epimerase</fullName>
    </submittedName>
</protein>
<dbReference type="PANTHER" id="PTHR12110">
    <property type="entry name" value="HYDROXYPYRUVATE ISOMERASE"/>
    <property type="match status" value="1"/>
</dbReference>
<dbReference type="Pfam" id="PF01261">
    <property type="entry name" value="AP_endonuc_2"/>
    <property type="match status" value="1"/>
</dbReference>
<evidence type="ECO:0000313" key="2">
    <source>
        <dbReference type="EMBL" id="MDQ0289117.1"/>
    </source>
</evidence>
<dbReference type="Gene3D" id="3.20.20.150">
    <property type="entry name" value="Divalent-metal-dependent TIM barrel enzymes"/>
    <property type="match status" value="1"/>
</dbReference>
<dbReference type="AlphaFoldDB" id="A0AAE3VEM5"/>
<comment type="caution">
    <text evidence="2">The sequence shown here is derived from an EMBL/GenBank/DDBJ whole genome shotgun (WGS) entry which is preliminary data.</text>
</comment>
<dbReference type="InterPro" id="IPR050312">
    <property type="entry name" value="IolE/XylAMocC-like"/>
</dbReference>
<dbReference type="InterPro" id="IPR036237">
    <property type="entry name" value="Xyl_isomerase-like_sf"/>
</dbReference>
<dbReference type="SUPFAM" id="SSF51658">
    <property type="entry name" value="Xylose isomerase-like"/>
    <property type="match status" value="1"/>
</dbReference>
<feature type="domain" description="Xylose isomerase-like TIM barrel" evidence="1">
    <location>
        <begin position="19"/>
        <end position="268"/>
    </location>
</feature>
<evidence type="ECO:0000259" key="1">
    <source>
        <dbReference type="Pfam" id="PF01261"/>
    </source>
</evidence>